<feature type="compositionally biased region" description="Acidic residues" evidence="1">
    <location>
        <begin position="130"/>
        <end position="144"/>
    </location>
</feature>
<organism evidence="2 3">
    <name type="scientific">Ditylenchus dipsaci</name>
    <dbReference type="NCBI Taxonomy" id="166011"/>
    <lineage>
        <taxon>Eukaryota</taxon>
        <taxon>Metazoa</taxon>
        <taxon>Ecdysozoa</taxon>
        <taxon>Nematoda</taxon>
        <taxon>Chromadorea</taxon>
        <taxon>Rhabditida</taxon>
        <taxon>Tylenchina</taxon>
        <taxon>Tylenchomorpha</taxon>
        <taxon>Sphaerularioidea</taxon>
        <taxon>Anguinidae</taxon>
        <taxon>Anguininae</taxon>
        <taxon>Ditylenchus</taxon>
    </lineage>
</organism>
<feature type="region of interest" description="Disordered" evidence="1">
    <location>
        <begin position="87"/>
        <end position="178"/>
    </location>
</feature>
<feature type="compositionally biased region" description="Acidic residues" evidence="1">
    <location>
        <begin position="156"/>
        <end position="178"/>
    </location>
</feature>
<protein>
    <submittedName>
        <fullName evidence="3">Uncharacterized protein</fullName>
    </submittedName>
</protein>
<accession>A0A915ENE7</accession>
<evidence type="ECO:0000313" key="2">
    <source>
        <dbReference type="Proteomes" id="UP000887574"/>
    </source>
</evidence>
<proteinExistence type="predicted"/>
<evidence type="ECO:0000313" key="3">
    <source>
        <dbReference type="WBParaSite" id="jg7201"/>
    </source>
</evidence>
<dbReference type="WBParaSite" id="jg7201">
    <property type="protein sequence ID" value="jg7201"/>
    <property type="gene ID" value="jg7201"/>
</dbReference>
<reference evidence="3" key="1">
    <citation type="submission" date="2022-11" db="UniProtKB">
        <authorList>
            <consortium name="WormBaseParasite"/>
        </authorList>
    </citation>
    <scope>IDENTIFICATION</scope>
</reference>
<feature type="compositionally biased region" description="Low complexity" evidence="1">
    <location>
        <begin position="145"/>
        <end position="155"/>
    </location>
</feature>
<name>A0A915ENE7_9BILA</name>
<feature type="compositionally biased region" description="Basic and acidic residues" evidence="1">
    <location>
        <begin position="87"/>
        <end position="97"/>
    </location>
</feature>
<evidence type="ECO:0000256" key="1">
    <source>
        <dbReference type="SAM" id="MobiDB-lite"/>
    </source>
</evidence>
<keyword evidence="2" id="KW-1185">Reference proteome</keyword>
<sequence>KNLAVDFAKTIWHLPLNEKAANETINVILRMFESIARDLTTIINLRTPAPPRTCLLHSHHSCCRRNRSSCCYLHFCCDRRARCQQLQHDRSDRDGQPRRNCGIRSRRRNVRPGRRDAEGAPHLAAAFEQEMLEEDHESHEEEESSSSSSPSNSEGSDGEGANDDEEEEEEKIVDAEGN</sequence>
<dbReference type="AlphaFoldDB" id="A0A915ENE7"/>
<dbReference type="Proteomes" id="UP000887574">
    <property type="component" value="Unplaced"/>
</dbReference>